<dbReference type="SUPFAM" id="SSF47336">
    <property type="entry name" value="ACP-like"/>
    <property type="match status" value="2"/>
</dbReference>
<dbReference type="Pfam" id="PF00668">
    <property type="entry name" value="Condensation"/>
    <property type="match status" value="2"/>
</dbReference>
<feature type="domain" description="Carrier" evidence="3">
    <location>
        <begin position="1623"/>
        <end position="1697"/>
    </location>
</feature>
<dbReference type="GO" id="GO:0005737">
    <property type="term" value="C:cytoplasm"/>
    <property type="evidence" value="ECO:0007669"/>
    <property type="project" value="TreeGrafter"/>
</dbReference>
<protein>
    <recommendedName>
        <fullName evidence="3">Carrier domain-containing protein</fullName>
    </recommendedName>
</protein>
<dbReference type="InterPro" id="IPR020845">
    <property type="entry name" value="AMP-binding_CS"/>
</dbReference>
<comment type="caution">
    <text evidence="4">The sequence shown here is derived from an EMBL/GenBank/DDBJ whole genome shotgun (WGS) entry which is preliminary data.</text>
</comment>
<dbReference type="RefSeq" id="WP_059955401.1">
    <property type="nucleotide sequence ID" value="NZ_LPBJ01000074.1"/>
</dbReference>
<keyword evidence="2" id="KW-0597">Phosphoprotein</keyword>
<dbReference type="Gene3D" id="1.10.1200.10">
    <property type="entry name" value="ACP-like"/>
    <property type="match status" value="2"/>
</dbReference>
<dbReference type="InterPro" id="IPR020806">
    <property type="entry name" value="PKS_PP-bd"/>
</dbReference>
<dbReference type="GO" id="GO:0031177">
    <property type="term" value="F:phosphopantetheine binding"/>
    <property type="evidence" value="ECO:0007669"/>
    <property type="project" value="InterPro"/>
</dbReference>
<feature type="domain" description="Carrier" evidence="3">
    <location>
        <begin position="565"/>
        <end position="639"/>
    </location>
</feature>
<dbReference type="InterPro" id="IPR009081">
    <property type="entry name" value="PP-bd_ACP"/>
</dbReference>
<reference evidence="4 5" key="1">
    <citation type="submission" date="2015-11" db="EMBL/GenBank/DDBJ databases">
        <title>Expanding the genomic diversity of Burkholderia species for the development of highly accurate diagnostics.</title>
        <authorList>
            <person name="Sahl J."/>
            <person name="Keim P."/>
            <person name="Wagner D."/>
        </authorList>
    </citation>
    <scope>NUCLEOTIDE SEQUENCE [LARGE SCALE GENOMIC DNA]</scope>
    <source>
        <strain evidence="4 5">MSMB1808WGS</strain>
    </source>
</reference>
<evidence type="ECO:0000313" key="5">
    <source>
        <dbReference type="Proteomes" id="UP000056453"/>
    </source>
</evidence>
<sequence>MAAPRNRSGAARANVFHCLRDGEAVAASCRYDELDDAVRDAASFLYHGCGVREGARVMLALRDPLRFATAFLACQFIGAVPVGLSPNLNRHSVGDRLSAIAHDTRAVLLLTDATYVSHAAVVAARERTGIATAGIGERFETGYPSVARVDSPIAFVQYTSGSTHEPKGAAVSRAALDAQLDLLIRTFGFDARSTFVNWLPLHHDMGLVSKLLLPYHLGATSVHMLPAAFVQRPARWLRAIERFRGTVSSAPNFAYELCLHIPDDELAGLDLSSWSSAVCGAEAVREKTLSAFATRFAAHGFDAQALCPAYGMAETTLLVTARRGVAHDAPRVYEEVADLASLGALASCGEPVERGLTVKIVDAATRTECAHGEIGEIWVAGPSVADGYVRDGGLDRTAFAHVLATDGGERYLATGDLGYVGPAGLHVLGRVGSALTVAGRKYFFSDIEFAMTQLDARFAPNSAAAFSVDGGRSVTLVCQLRGGAITDDALAPLAERSAAAIEATFPVAVSTVSFTARPLPRTSSGKLQRDRVRALCEAGRLPGVSIHRGRAARGADADSGAADGETIRARVLGAIARELGVAVDRVDVERTLAELGAESLAIVRIQFELERRFDCSLDRAAMYASLSVRALIDAAAASKSTQASPIDPSPAVPADVAAPSTHYQRALHFAETLAGRPIYTLHRAVRINGALDVGVLERVLRVLETRHDALRGTLRTEEHGLAYVVDPIVAPSLVVEDRHGVAAEADEVLRAWIARGIPSDAARLYRTVVLRLADDASILLLQIHHAIADFWSLVIIWRELFDVYESLACGEGLQDAGAGADYAGYCSAHRSYLASGRARDDAAFWRAALSPDCDPRLPLLTHGLDSYDAAQVRCALPAVLVRAVHAAASRMGTTVNCVMQLALQASLAAVTRRARVRYGIALLNRTAQYRDTVGMFANLVPIESELAVDAGIDGALAAVRDRLAAALAHEASPISQLGADAAATGSTPGTCFDVVYAYFDLAGVAAGRGGVEITLERDDAVIPVAGLEVAPHVLPPSHVHYPLQMQVFAHENRLDLRIEYRRDAFDALLVSSWLEQFRFALSIVAAGAGRTLGEALAMPPETTSRLLDWGVEPGAAPASTLSRIVRIAMSEPDGIALVAAGQGEAWTYGRLLAVAAEFARHVRRADSHGRQPVVAVMLPRSPVGVAACVGVLLAGGIYLPIDPAAPAARRDYMLQDSGAAIVIASRLLWPDGITLPVIDADACAAHSPPWDPTVCVDTDPDCAAYLMYTSGSTGRPKGVLVAHRALDSRIDWMIDRLALGRDDVFVQKTIWTFDVSLWEILAPLALGAKAVCVEAGRERFPEAVAAAIVAHGVTVAHFVPSVMMHWLGIDPVRDALRRLRVAVCSGERMLVAQAQAFFACAPNARLFNFYGPTEAGIDVTYAELDPRAPGVAIGRPAPRCEAAIVDTRGVPVLPGVAGELVVGGPQVAIGYVGQPALTAAHFVPSPLGTGSRCYRTGDIARFDASGAIVYLGRRDGQVKFAGYRIETGEIEHALASLPGVRDVVVMLVEGDSAPRLCAFLCIDGDAPPSQRDALEHARRWLPEFMVPHEWRMTMRFPLLESGKADRAALRAQLAGNGRDRDAGVAGDLRARLATHWRAVLGGAGPADDDDFFDAGGDSILALQFIGRLRDDGIALSVPTLFRHGGFGALCACLAQADGRVSPVESLAPFALVGERDRARLAIGGIEDAYPLSYLQRGILYKYFNDDHYEVFVTSIELVARWDAAAMRCAIDHVVAEHAFLRTSIDVEHYDEPLQIVHRTVEAPLVVHDLTGLPDPLRRARLDAWIDSEKSRAFAWDVPLHCRCTVHLLDAERFQLTFADASLDGWCVATVLTDLLRAYSACLAGGAPPASPGPALSYAEFVALERQALASDVQRRFWAQALAAGGFDAVRPAMHVPHAPHSRLLWCGDEALVGRLERVARAAGVPLKSALMAVHFAALAADSGAFRQTSGVEFNGRPEMAGGERCVGVFNNMLPISLDLAGLDWLQAMRTCFDVERECLPCRRFPYAELVAMNGGRPLFDTLFVYTHFHVYRALDATPLSVVSHYASDQTYVPLTVHFNRSHAGEGFQILFDYDARCVDIAQVERLRATIATMLAALGASRACDAVLASTAVPSSTRHSIIS</sequence>
<accession>A0AAW3MQA5</accession>
<dbReference type="SUPFAM" id="SSF52777">
    <property type="entry name" value="CoA-dependent acyltransferases"/>
    <property type="match status" value="4"/>
</dbReference>
<organism evidence="4 5">
    <name type="scientific">Burkholderia ubonensis</name>
    <dbReference type="NCBI Taxonomy" id="101571"/>
    <lineage>
        <taxon>Bacteria</taxon>
        <taxon>Pseudomonadati</taxon>
        <taxon>Pseudomonadota</taxon>
        <taxon>Betaproteobacteria</taxon>
        <taxon>Burkholderiales</taxon>
        <taxon>Burkholderiaceae</taxon>
        <taxon>Burkholderia</taxon>
        <taxon>Burkholderia cepacia complex</taxon>
    </lineage>
</organism>
<dbReference type="GO" id="GO:0003824">
    <property type="term" value="F:catalytic activity"/>
    <property type="evidence" value="ECO:0007669"/>
    <property type="project" value="InterPro"/>
</dbReference>
<dbReference type="SMART" id="SM00823">
    <property type="entry name" value="PKS_PP"/>
    <property type="match status" value="2"/>
</dbReference>
<evidence type="ECO:0000313" key="4">
    <source>
        <dbReference type="EMBL" id="KVP94093.1"/>
    </source>
</evidence>
<dbReference type="PANTHER" id="PTHR45527">
    <property type="entry name" value="NONRIBOSOMAL PEPTIDE SYNTHETASE"/>
    <property type="match status" value="1"/>
</dbReference>
<keyword evidence="5" id="KW-1185">Reference proteome</keyword>
<dbReference type="InterPro" id="IPR000873">
    <property type="entry name" value="AMP-dep_synth/lig_dom"/>
</dbReference>
<dbReference type="InterPro" id="IPR045851">
    <property type="entry name" value="AMP-bd_C_sf"/>
</dbReference>
<dbReference type="Proteomes" id="UP000056453">
    <property type="component" value="Unassembled WGS sequence"/>
</dbReference>
<dbReference type="InterPro" id="IPR036736">
    <property type="entry name" value="ACP-like_sf"/>
</dbReference>
<dbReference type="PROSITE" id="PS00455">
    <property type="entry name" value="AMP_BINDING"/>
    <property type="match status" value="1"/>
</dbReference>
<evidence type="ECO:0000256" key="1">
    <source>
        <dbReference type="ARBA" id="ARBA00022450"/>
    </source>
</evidence>
<dbReference type="GO" id="GO:0044550">
    <property type="term" value="P:secondary metabolite biosynthetic process"/>
    <property type="evidence" value="ECO:0007669"/>
    <property type="project" value="TreeGrafter"/>
</dbReference>
<dbReference type="Gene3D" id="3.30.300.30">
    <property type="match status" value="2"/>
</dbReference>
<dbReference type="InterPro" id="IPR023213">
    <property type="entry name" value="CAT-like_dom_sf"/>
</dbReference>
<proteinExistence type="predicted"/>
<dbReference type="Gene3D" id="3.30.559.10">
    <property type="entry name" value="Chloramphenicol acetyltransferase-like domain"/>
    <property type="match status" value="2"/>
</dbReference>
<dbReference type="Pfam" id="PF00550">
    <property type="entry name" value="PP-binding"/>
    <property type="match status" value="2"/>
</dbReference>
<keyword evidence="1" id="KW-0596">Phosphopantetheine</keyword>
<dbReference type="InterPro" id="IPR010071">
    <property type="entry name" value="AA_adenyl_dom"/>
</dbReference>
<evidence type="ECO:0000256" key="2">
    <source>
        <dbReference type="ARBA" id="ARBA00022553"/>
    </source>
</evidence>
<dbReference type="InterPro" id="IPR042099">
    <property type="entry name" value="ANL_N_sf"/>
</dbReference>
<dbReference type="CDD" id="cd05930">
    <property type="entry name" value="A_NRPS"/>
    <property type="match status" value="1"/>
</dbReference>
<dbReference type="NCBIfam" id="TIGR01733">
    <property type="entry name" value="AA-adenyl-dom"/>
    <property type="match status" value="1"/>
</dbReference>
<dbReference type="Gene3D" id="3.40.50.12780">
    <property type="entry name" value="N-terminal domain of ligase-like"/>
    <property type="match status" value="2"/>
</dbReference>
<dbReference type="GO" id="GO:0043041">
    <property type="term" value="P:amino acid activation for nonribosomal peptide biosynthetic process"/>
    <property type="evidence" value="ECO:0007669"/>
    <property type="project" value="TreeGrafter"/>
</dbReference>
<evidence type="ECO:0000259" key="3">
    <source>
        <dbReference type="PROSITE" id="PS50075"/>
    </source>
</evidence>
<dbReference type="PANTHER" id="PTHR45527:SF1">
    <property type="entry name" value="FATTY ACID SYNTHASE"/>
    <property type="match status" value="1"/>
</dbReference>
<dbReference type="EMBL" id="LPBJ01000074">
    <property type="protein sequence ID" value="KVP94093.1"/>
    <property type="molecule type" value="Genomic_DNA"/>
</dbReference>
<dbReference type="PROSITE" id="PS50075">
    <property type="entry name" value="CARRIER"/>
    <property type="match status" value="2"/>
</dbReference>
<dbReference type="Pfam" id="PF00501">
    <property type="entry name" value="AMP-binding"/>
    <property type="match status" value="2"/>
</dbReference>
<dbReference type="Gene3D" id="3.30.559.30">
    <property type="entry name" value="Nonribosomal peptide synthetase, condensation domain"/>
    <property type="match status" value="2"/>
</dbReference>
<dbReference type="InterPro" id="IPR001242">
    <property type="entry name" value="Condensation_dom"/>
</dbReference>
<dbReference type="SUPFAM" id="SSF56801">
    <property type="entry name" value="Acetyl-CoA synthetase-like"/>
    <property type="match status" value="2"/>
</dbReference>
<gene>
    <name evidence="4" type="ORF">WJ96_13125</name>
</gene>
<name>A0AAW3MQA5_9BURK</name>